<gene>
    <name evidence="8" type="ORF">ASCRUDRAFT_28733</name>
</gene>
<dbReference type="EMBL" id="KV454475">
    <property type="protein sequence ID" value="ODV64380.1"/>
    <property type="molecule type" value="Genomic_DNA"/>
</dbReference>
<dbReference type="GO" id="GO:0007089">
    <property type="term" value="P:traversing start control point of mitotic cell cycle"/>
    <property type="evidence" value="ECO:0007669"/>
    <property type="project" value="UniProtKB-ARBA"/>
</dbReference>
<sequence length="196" mass="22626">MSQRSKDNSNFYPKQLIESEITAHKYAINEYQKDLSYNLFQMANSLKPDINLIKLQPELNLKLRVVLLNFLFKIAIKIKVSTGIYYKAVKLFDRYCSKRIVLKSQAQLVICTALWIAAKVSGGCNHIINSINLPTGNRYIGPSKRARIPKLIEFVQLCGPDCHYDTGMFIQMERHILTTLNWDVTEPSVYNWCFSL</sequence>
<dbReference type="SUPFAM" id="SSF47954">
    <property type="entry name" value="Cyclin-like"/>
    <property type="match status" value="1"/>
</dbReference>
<organism evidence="8 9">
    <name type="scientific">Ascoidea rubescens DSM 1968</name>
    <dbReference type="NCBI Taxonomy" id="1344418"/>
    <lineage>
        <taxon>Eukaryota</taxon>
        <taxon>Fungi</taxon>
        <taxon>Dikarya</taxon>
        <taxon>Ascomycota</taxon>
        <taxon>Saccharomycotina</taxon>
        <taxon>Saccharomycetes</taxon>
        <taxon>Ascoideaceae</taxon>
        <taxon>Ascoidea</taxon>
    </lineage>
</organism>
<evidence type="ECO:0000259" key="7">
    <source>
        <dbReference type="SMART" id="SM00385"/>
    </source>
</evidence>
<dbReference type="PROSITE" id="PS00292">
    <property type="entry name" value="CYCLINS"/>
    <property type="match status" value="1"/>
</dbReference>
<proteinExistence type="inferred from homology"/>
<dbReference type="GO" id="GO:0044772">
    <property type="term" value="P:mitotic cell cycle phase transition"/>
    <property type="evidence" value="ECO:0007669"/>
    <property type="project" value="InterPro"/>
</dbReference>
<accession>A0A1D2VS02</accession>
<dbReference type="STRING" id="1344418.A0A1D2VS02"/>
<evidence type="ECO:0000313" key="9">
    <source>
        <dbReference type="Proteomes" id="UP000095038"/>
    </source>
</evidence>
<dbReference type="PANTHER" id="PTHR21615">
    <property type="entry name" value="CYCLIN N-TERMINAL DOMAIN-CONTAINING PROTEIN 1"/>
    <property type="match status" value="1"/>
</dbReference>
<dbReference type="SMART" id="SM00385">
    <property type="entry name" value="CYCLIN"/>
    <property type="match status" value="1"/>
</dbReference>
<feature type="domain" description="Cyclin-like" evidence="7">
    <location>
        <begin position="69"/>
        <end position="178"/>
    </location>
</feature>
<dbReference type="OrthoDB" id="5590282at2759"/>
<reference evidence="9" key="1">
    <citation type="submission" date="2016-05" db="EMBL/GenBank/DDBJ databases">
        <title>Comparative genomics of biotechnologically important yeasts.</title>
        <authorList>
            <consortium name="DOE Joint Genome Institute"/>
            <person name="Riley R."/>
            <person name="Haridas S."/>
            <person name="Wolfe K.H."/>
            <person name="Lopes M.R."/>
            <person name="Hittinger C.T."/>
            <person name="Goker M."/>
            <person name="Salamov A."/>
            <person name="Wisecaver J."/>
            <person name="Long T.M."/>
            <person name="Aerts A.L."/>
            <person name="Barry K."/>
            <person name="Choi C."/>
            <person name="Clum A."/>
            <person name="Coughlan A.Y."/>
            <person name="Deshpande S."/>
            <person name="Douglass A.P."/>
            <person name="Hanson S.J."/>
            <person name="Klenk H.-P."/>
            <person name="Labutti K."/>
            <person name="Lapidus A."/>
            <person name="Lindquist E."/>
            <person name="Lipzen A."/>
            <person name="Meier-Kolthoff J.P."/>
            <person name="Ohm R.A."/>
            <person name="Otillar R.P."/>
            <person name="Pangilinan J."/>
            <person name="Peng Y."/>
            <person name="Rokas A."/>
            <person name="Rosa C.A."/>
            <person name="Scheuner C."/>
            <person name="Sibirny A.A."/>
            <person name="Slot J.C."/>
            <person name="Stielow J.B."/>
            <person name="Sun H."/>
            <person name="Kurtzman C.P."/>
            <person name="Blackwell M."/>
            <person name="Grigoriev I.V."/>
            <person name="Jeffries T.W."/>
        </authorList>
    </citation>
    <scope>NUCLEOTIDE SEQUENCE [LARGE SCALE GENOMIC DNA]</scope>
    <source>
        <strain evidence="9">DSM 1968</strain>
    </source>
</reference>
<evidence type="ECO:0000256" key="2">
    <source>
        <dbReference type="ARBA" id="ARBA00022618"/>
    </source>
</evidence>
<dbReference type="Gene3D" id="1.10.472.10">
    <property type="entry name" value="Cyclin-like"/>
    <property type="match status" value="1"/>
</dbReference>
<dbReference type="InterPro" id="IPR013763">
    <property type="entry name" value="Cyclin-like_dom"/>
</dbReference>
<dbReference type="InterPro" id="IPR048258">
    <property type="entry name" value="Cyclins_cyclin-box"/>
</dbReference>
<dbReference type="RefSeq" id="XP_020050687.1">
    <property type="nucleotide sequence ID" value="XM_020190069.1"/>
</dbReference>
<dbReference type="PIRSF" id="PIRSF001771">
    <property type="entry name" value="Cyclin_A_B_D_E"/>
    <property type="match status" value="1"/>
</dbReference>
<keyword evidence="4" id="KW-0131">Cell cycle</keyword>
<protein>
    <submittedName>
        <fullName evidence="8">Cyclin-like protein</fullName>
    </submittedName>
</protein>
<evidence type="ECO:0000256" key="5">
    <source>
        <dbReference type="ARBA" id="ARBA00053308"/>
    </source>
</evidence>
<dbReference type="Pfam" id="PF00134">
    <property type="entry name" value="Cyclin_N"/>
    <property type="match status" value="1"/>
</dbReference>
<comment type="function">
    <text evidence="5">Essential for the control of the cell cycle at the G1/S (start) transition. Interacts with the CDC28 protein kinase to form MPF.</text>
</comment>
<dbReference type="InterPro" id="IPR006671">
    <property type="entry name" value="Cyclin_N"/>
</dbReference>
<dbReference type="GO" id="GO:0000307">
    <property type="term" value="C:cyclin-dependent protein kinase holoenzyme complex"/>
    <property type="evidence" value="ECO:0007669"/>
    <property type="project" value="UniProtKB-ARBA"/>
</dbReference>
<evidence type="ECO:0000313" key="8">
    <source>
        <dbReference type="EMBL" id="ODV64380.1"/>
    </source>
</evidence>
<keyword evidence="9" id="KW-1185">Reference proteome</keyword>
<dbReference type="FunFam" id="1.10.472.10:FF:000080">
    <property type="entry name" value="G1/S-specific cyclin"/>
    <property type="match status" value="1"/>
</dbReference>
<dbReference type="GeneID" id="30963705"/>
<dbReference type="GO" id="GO:0016538">
    <property type="term" value="F:cyclin-dependent protein serine/threonine kinase regulator activity"/>
    <property type="evidence" value="ECO:0007669"/>
    <property type="project" value="InterPro"/>
</dbReference>
<dbReference type="InParanoid" id="A0A1D2VS02"/>
<name>A0A1D2VS02_9ASCO</name>
<dbReference type="InterPro" id="IPR046965">
    <property type="entry name" value="Cyclin_A/B-like"/>
</dbReference>
<evidence type="ECO:0000256" key="1">
    <source>
        <dbReference type="ARBA" id="ARBA00008742"/>
    </source>
</evidence>
<dbReference type="AlphaFoldDB" id="A0A1D2VS02"/>
<dbReference type="PANTHER" id="PTHR21615:SF2">
    <property type="entry name" value="CYCLIN N-TERMINAL DOMAIN-CONTAINING PROTEIN 1"/>
    <property type="match status" value="1"/>
</dbReference>
<dbReference type="GO" id="GO:0051301">
    <property type="term" value="P:cell division"/>
    <property type="evidence" value="ECO:0007669"/>
    <property type="project" value="UniProtKB-KW"/>
</dbReference>
<evidence type="ECO:0000256" key="4">
    <source>
        <dbReference type="ARBA" id="ARBA00023306"/>
    </source>
</evidence>
<feature type="non-terminal residue" evidence="8">
    <location>
        <position position="196"/>
    </location>
</feature>
<keyword evidence="3 6" id="KW-0195">Cyclin</keyword>
<evidence type="ECO:0000256" key="3">
    <source>
        <dbReference type="ARBA" id="ARBA00023127"/>
    </source>
</evidence>
<comment type="similarity">
    <text evidence="1 6">Belongs to the cyclin family.</text>
</comment>
<evidence type="ECO:0000256" key="6">
    <source>
        <dbReference type="RuleBase" id="RU000383"/>
    </source>
</evidence>
<keyword evidence="2" id="KW-0132">Cell division</keyword>
<dbReference type="InterPro" id="IPR036915">
    <property type="entry name" value="Cyclin-like_sf"/>
</dbReference>
<dbReference type="Proteomes" id="UP000095038">
    <property type="component" value="Unassembled WGS sequence"/>
</dbReference>